<keyword evidence="2" id="KW-1185">Reference proteome</keyword>
<name>A0AAE9BYY0_9CAUD</name>
<protein>
    <submittedName>
        <fullName evidence="1">Uncharacterized protein</fullName>
    </submittedName>
</protein>
<organism evidence="1 2">
    <name type="scientific">Haloarcula tailed virus 3</name>
    <dbReference type="NCBI Taxonomy" id="2877990"/>
    <lineage>
        <taxon>Viruses</taxon>
        <taxon>Duplodnaviria</taxon>
        <taxon>Heunggongvirae</taxon>
        <taxon>Uroviricota</taxon>
        <taxon>Caudoviricetes</taxon>
        <taxon>Kirjokansivirales</taxon>
        <taxon>Pyrstoviridae</taxon>
        <taxon>Hatrivirus</taxon>
        <taxon>Hatrivirus caudatum</taxon>
        <taxon>Hatrivirus HATV3</taxon>
    </lineage>
</organism>
<accession>A0AAE9BYY0</accession>
<evidence type="ECO:0000313" key="1">
    <source>
        <dbReference type="EMBL" id="UBF23424.1"/>
    </source>
</evidence>
<proteinExistence type="predicted"/>
<sequence length="89" mass="9924">MYPLTGGCPCQQTQGLMAQVTPEIRAKIMAYRAMNYNLQEITQMVPVSYSSVARVMGEINSHAQNADEPLEVFGENMENLLDVTVEVQE</sequence>
<dbReference type="EMBL" id="MZ334527">
    <property type="protein sequence ID" value="UBF23424.1"/>
    <property type="molecule type" value="Genomic_DNA"/>
</dbReference>
<gene>
    <name evidence="1" type="ORF">HATV-3_gp74</name>
</gene>
<evidence type="ECO:0000313" key="2">
    <source>
        <dbReference type="Proteomes" id="UP000827845"/>
    </source>
</evidence>
<dbReference type="Proteomes" id="UP000827845">
    <property type="component" value="Segment"/>
</dbReference>
<reference evidence="1" key="1">
    <citation type="submission" date="2021-05" db="EMBL/GenBank/DDBJ databases">
        <title>Diversity, taxonomy and evolution of archaeal viruses of the class Caudoviricetes.</title>
        <authorList>
            <person name="Liu Y."/>
            <person name="Demina T.A."/>
            <person name="Roux S."/>
            <person name="Aiewsakun P."/>
            <person name="Kazlauskas D."/>
            <person name="Simmonds P."/>
            <person name="Prangishvili D."/>
            <person name="Oksanen H.M."/>
            <person name="Krupovic M."/>
        </authorList>
    </citation>
    <scope>NUCLEOTIDE SEQUENCE</scope>
    <source>
        <strain evidence="1">HATV-3/30</strain>
    </source>
</reference>